<keyword evidence="5" id="KW-1185">Reference proteome</keyword>
<keyword evidence="1" id="KW-0479">Metal-binding</keyword>
<dbReference type="GO" id="GO:0008270">
    <property type="term" value="F:zinc ion binding"/>
    <property type="evidence" value="ECO:0007669"/>
    <property type="project" value="UniProtKB-KW"/>
</dbReference>
<sequence length="819" mass="87431">MKNRDQNQRQDDYEGFISVPQLQNDNSQEALPANDSGTGGPNPFTFMPLQSSPLSTRNLYGYQGNLPRASVNDLNIGTNVDENPMNISIDQNVIVIDDNSILDNQGFSFPSVGMDLMSPGYHIPNNVMTSYHGMSRVPQFENVGIIDRNSINAVNRGVGNFHLDAETQNSIRQPTGHYRHVTNFSESAAQVNQITVPRVYDNQVRANMSHPNRLDRLDGRFLSLGNVASYVNSNTYGGGAIHLSETPLSSQGQSPYNSFNNVRGLAGFQNNADGLVTTWDSSGNQNISGGGSLQFMNSRHDMNPTSNLYGGPVNMHHYIPTPSGRTSEAGNECGSSMYSSDPSDCSRADQRVLTNNSSHNQGLAKNVRRRMQGVPFNSTVLRSNHQIAADPPQNSYLTTNLMPPPSGIGESDSHDKSGLALGSCATSSSVQAIGDDLVPRNSRFLSAGMPACQFSGGFVPAGKSYPPYTGHGRHSTGQTADLTVKNEHPQASTAVTRDSLKRNLNFPPRASIHDQRRKIMPQTSMKQFSSDLLQNALGQIATTGHSMPACTPAVNSSDIPSAVLRDFAARDCTRNITSISPEAKTDGASNTARVTQNFAISAATHSSSAEVSLDIPSSMTSSAAAPSKTSTAAMVAAESPTFASPPMDAPSTPLARIIANRSGSARVPIPATNSQRVAAAALSSSGRNAAALAALRKLQMLQTNSNMTRQSLSDWKKSLPALAALAKADPGLRASQVTSSMPHIKFQGFALPPTVGFKCLLCKRDLSFAPEGPISQPPIPPTVATLPCGHTFHDHCLQLITPEDQSKDPPCIPCAMGET</sequence>
<evidence type="ECO:0000313" key="5">
    <source>
        <dbReference type="Proteomes" id="UP000596660"/>
    </source>
</evidence>
<name>A0A803MNZ4_CHEQI</name>
<dbReference type="InterPro" id="IPR001841">
    <property type="entry name" value="Znf_RING"/>
</dbReference>
<evidence type="ECO:0000256" key="2">
    <source>
        <dbReference type="SAM" id="MobiDB-lite"/>
    </source>
</evidence>
<dbReference type="AlphaFoldDB" id="A0A803MNZ4"/>
<feature type="region of interest" description="Disordered" evidence="2">
    <location>
        <begin position="1"/>
        <end position="42"/>
    </location>
</feature>
<reference evidence="4" key="2">
    <citation type="submission" date="2021-03" db="UniProtKB">
        <authorList>
            <consortium name="EnsemblPlants"/>
        </authorList>
    </citation>
    <scope>IDENTIFICATION</scope>
</reference>
<dbReference type="GeneID" id="110713200"/>
<dbReference type="SUPFAM" id="SSF57850">
    <property type="entry name" value="RING/U-box"/>
    <property type="match status" value="1"/>
</dbReference>
<feature type="compositionally biased region" description="Polar residues" evidence="2">
    <location>
        <begin position="20"/>
        <end position="29"/>
    </location>
</feature>
<dbReference type="RefSeq" id="XP_021747357.1">
    <property type="nucleotide sequence ID" value="XM_021891665.1"/>
</dbReference>
<dbReference type="OrthoDB" id="1887047at2759"/>
<accession>A0A803MNZ4</accession>
<proteinExistence type="predicted"/>
<reference evidence="4" key="1">
    <citation type="journal article" date="2017" name="Nature">
        <title>The genome of Chenopodium quinoa.</title>
        <authorList>
            <person name="Jarvis D.E."/>
            <person name="Ho Y.S."/>
            <person name="Lightfoot D.J."/>
            <person name="Schmoeckel S.M."/>
            <person name="Li B."/>
            <person name="Borm T.J.A."/>
            <person name="Ohyanagi H."/>
            <person name="Mineta K."/>
            <person name="Michell C.T."/>
            <person name="Saber N."/>
            <person name="Kharbatia N.M."/>
            <person name="Rupper R.R."/>
            <person name="Sharp A.R."/>
            <person name="Dally N."/>
            <person name="Boughton B.A."/>
            <person name="Woo Y.H."/>
            <person name="Gao G."/>
            <person name="Schijlen E.G.W.M."/>
            <person name="Guo X."/>
            <person name="Momin A.A."/>
            <person name="Negrao S."/>
            <person name="Al-Babili S."/>
            <person name="Gehring C."/>
            <person name="Roessner U."/>
            <person name="Jung C."/>
            <person name="Murphy K."/>
            <person name="Arold S.T."/>
            <person name="Gojobori T."/>
            <person name="van der Linden C.G."/>
            <person name="van Loo E.N."/>
            <person name="Jellen E.N."/>
            <person name="Maughan P.J."/>
            <person name="Tester M."/>
        </authorList>
    </citation>
    <scope>NUCLEOTIDE SEQUENCE [LARGE SCALE GENOMIC DNA]</scope>
    <source>
        <strain evidence="4">cv. PI 614886</strain>
    </source>
</reference>
<dbReference type="Proteomes" id="UP000596660">
    <property type="component" value="Unplaced"/>
</dbReference>
<protein>
    <recommendedName>
        <fullName evidence="3">RING-type domain-containing protein</fullName>
    </recommendedName>
</protein>
<organism evidence="4 5">
    <name type="scientific">Chenopodium quinoa</name>
    <name type="common">Quinoa</name>
    <dbReference type="NCBI Taxonomy" id="63459"/>
    <lineage>
        <taxon>Eukaryota</taxon>
        <taxon>Viridiplantae</taxon>
        <taxon>Streptophyta</taxon>
        <taxon>Embryophyta</taxon>
        <taxon>Tracheophyta</taxon>
        <taxon>Spermatophyta</taxon>
        <taxon>Magnoliopsida</taxon>
        <taxon>eudicotyledons</taxon>
        <taxon>Gunneridae</taxon>
        <taxon>Pentapetalae</taxon>
        <taxon>Caryophyllales</taxon>
        <taxon>Chenopodiaceae</taxon>
        <taxon>Chenopodioideae</taxon>
        <taxon>Atripliceae</taxon>
        <taxon>Chenopodium</taxon>
    </lineage>
</organism>
<gene>
    <name evidence="4" type="primary">LOC110713200</name>
</gene>
<keyword evidence="1" id="KW-0863">Zinc-finger</keyword>
<dbReference type="EnsemblPlants" id="AUR62032995-RA">
    <property type="protein sequence ID" value="AUR62032995-RA:cds"/>
    <property type="gene ID" value="AUR62032995"/>
</dbReference>
<dbReference type="KEGG" id="cqi:110713200"/>
<dbReference type="OMA" id="DQRRKIM"/>
<evidence type="ECO:0000313" key="4">
    <source>
        <dbReference type="EnsemblPlants" id="AUR62032995-RA:cds"/>
    </source>
</evidence>
<dbReference type="PANTHER" id="PTHR31150:SF19">
    <property type="entry name" value="RING-TYPE DOMAIN-CONTAINING PROTEIN"/>
    <property type="match status" value="1"/>
</dbReference>
<feature type="compositionally biased region" description="Basic and acidic residues" evidence="2">
    <location>
        <begin position="1"/>
        <end position="12"/>
    </location>
</feature>
<dbReference type="PROSITE" id="PS50089">
    <property type="entry name" value="ZF_RING_2"/>
    <property type="match status" value="1"/>
</dbReference>
<feature type="region of interest" description="Disordered" evidence="2">
    <location>
        <begin position="323"/>
        <end position="347"/>
    </location>
</feature>
<dbReference type="Gramene" id="AUR62032995-RA">
    <property type="protein sequence ID" value="AUR62032995-RA:cds"/>
    <property type="gene ID" value="AUR62032995"/>
</dbReference>
<feature type="domain" description="RING-type" evidence="3">
    <location>
        <begin position="759"/>
        <end position="814"/>
    </location>
</feature>
<evidence type="ECO:0000259" key="3">
    <source>
        <dbReference type="PROSITE" id="PS50089"/>
    </source>
</evidence>
<dbReference type="PANTHER" id="PTHR31150">
    <property type="entry name" value="EXPRESSED PROTEIN"/>
    <property type="match status" value="1"/>
</dbReference>
<keyword evidence="1" id="KW-0862">Zinc</keyword>
<evidence type="ECO:0000256" key="1">
    <source>
        <dbReference type="PROSITE-ProRule" id="PRU00175"/>
    </source>
</evidence>